<feature type="domain" description="DZANK-type" evidence="2">
    <location>
        <begin position="3"/>
        <end position="97"/>
    </location>
</feature>
<feature type="region of interest" description="Disordered" evidence="1">
    <location>
        <begin position="411"/>
        <end position="505"/>
    </location>
</feature>
<sequence length="571" mass="57519">MRCQKCGFSNSPTAKFCKQCGMSMPRAAATAAAAPAEPSAFTAAPAPVPAPETNRDLAMQAALASAPAASAAEDSAQQACPQCATVRVAGKRFCRQCRFDFAALDNASPSIESIDAAPLQQAAPEPIEAVREMVSPVVTQAAEPELATIDTPVSPATQPHTPLDAAPAEQAFAATAPATPLASDAEAVEHCPQCASARTPGKRFCRTCRFDFTVSKQIDEIPAEPPVTVGEPIETLAEVATSPVSEAPLSTPTQTADVRADDATIAARYTASTTPSAPADTAAPAMPEQPAEAPRENGFGASSATAQSPDVPAPKTADTDRQTTAATSAASSAEESDGKKKWIIGGIAVVVVGVAVGAGLMLRSHHAPATSADTVASAPVAASAPPFVDAASQAPAATPASVPAPSLAAALNEPSSGAQADAASETSAPSSGATIVDTGSQTQAQPQTPAQTQPQAEPQASAPQAQTQPPAPAQNAVPEPAAPAPHVREKPKKSAAPADANANSSENATIRAAIAGNLADGNGCFSNKKFDCAISNADAVLRLDPHNAQALSLRKRARAAQQSALNSMSIE</sequence>
<name>A0A2S4MAH9_9BURK</name>
<feature type="compositionally biased region" description="Low complexity" evidence="1">
    <location>
        <begin position="494"/>
        <end position="505"/>
    </location>
</feature>
<comment type="caution">
    <text evidence="3">The sequence shown here is derived from an EMBL/GenBank/DDBJ whole genome shotgun (WGS) entry which is preliminary data.</text>
</comment>
<keyword evidence="4" id="KW-1185">Reference proteome</keyword>
<dbReference type="AlphaFoldDB" id="A0A2S4MAH9"/>
<feature type="compositionally biased region" description="Polar residues" evidence="1">
    <location>
        <begin position="413"/>
        <end position="440"/>
    </location>
</feature>
<organism evidence="3 4">
    <name type="scientific">Paraburkholderia eburnea</name>
    <dbReference type="NCBI Taxonomy" id="1189126"/>
    <lineage>
        <taxon>Bacteria</taxon>
        <taxon>Pseudomonadati</taxon>
        <taxon>Pseudomonadota</taxon>
        <taxon>Betaproteobacteria</taxon>
        <taxon>Burkholderiales</taxon>
        <taxon>Burkholderiaceae</taxon>
        <taxon>Paraburkholderia</taxon>
    </lineage>
</organism>
<dbReference type="Proteomes" id="UP000237381">
    <property type="component" value="Unassembled WGS sequence"/>
</dbReference>
<feature type="region of interest" description="Disordered" evidence="1">
    <location>
        <begin position="271"/>
        <end position="338"/>
    </location>
</feature>
<evidence type="ECO:0000313" key="3">
    <source>
        <dbReference type="EMBL" id="POR51655.1"/>
    </source>
</evidence>
<dbReference type="Pfam" id="PF12773">
    <property type="entry name" value="DZR"/>
    <property type="match status" value="1"/>
</dbReference>
<gene>
    <name evidence="3" type="ORF">B0G62_106189</name>
</gene>
<evidence type="ECO:0000259" key="2">
    <source>
        <dbReference type="Pfam" id="PF12773"/>
    </source>
</evidence>
<dbReference type="InterPro" id="IPR025874">
    <property type="entry name" value="DZR"/>
</dbReference>
<dbReference type="EMBL" id="PQGA01000006">
    <property type="protein sequence ID" value="POR51655.1"/>
    <property type="molecule type" value="Genomic_DNA"/>
</dbReference>
<evidence type="ECO:0000256" key="1">
    <source>
        <dbReference type="SAM" id="MobiDB-lite"/>
    </source>
</evidence>
<proteinExistence type="predicted"/>
<feature type="compositionally biased region" description="Low complexity" evidence="1">
    <location>
        <begin position="271"/>
        <end position="292"/>
    </location>
</feature>
<evidence type="ECO:0000313" key="4">
    <source>
        <dbReference type="Proteomes" id="UP000237381"/>
    </source>
</evidence>
<feature type="compositionally biased region" description="Low complexity" evidence="1">
    <location>
        <begin position="441"/>
        <end position="479"/>
    </location>
</feature>
<feature type="compositionally biased region" description="Low complexity" evidence="1">
    <location>
        <begin position="323"/>
        <end position="333"/>
    </location>
</feature>
<accession>A0A2S4MAH9</accession>
<reference evidence="3 4" key="1">
    <citation type="submission" date="2018-01" db="EMBL/GenBank/DDBJ databases">
        <title>Genomic Encyclopedia of Type Strains, Phase III (KMG-III): the genomes of soil and plant-associated and newly described type strains.</title>
        <authorList>
            <person name="Whitman W."/>
        </authorList>
    </citation>
    <scope>NUCLEOTIDE SEQUENCE [LARGE SCALE GENOMIC DNA]</scope>
    <source>
        <strain evidence="3 4">JCM 18070</strain>
    </source>
</reference>
<protein>
    <recommendedName>
        <fullName evidence="2">DZANK-type domain-containing protein</fullName>
    </recommendedName>
</protein>